<proteinExistence type="predicted"/>
<protein>
    <submittedName>
        <fullName evidence="1">Uncharacterized protein</fullName>
    </submittedName>
</protein>
<sequence length="43" mass="4877">MLEFLIQMGLCIGISNTQLSCIFRGKKIVALALLTLLLLIWRE</sequence>
<dbReference type="EMBL" id="GBRH01173303">
    <property type="protein sequence ID" value="JAE24593.1"/>
    <property type="molecule type" value="Transcribed_RNA"/>
</dbReference>
<dbReference type="AlphaFoldDB" id="A0A0A9GVK5"/>
<evidence type="ECO:0000313" key="1">
    <source>
        <dbReference type="EMBL" id="JAE24593.1"/>
    </source>
</evidence>
<reference evidence="1" key="1">
    <citation type="submission" date="2014-09" db="EMBL/GenBank/DDBJ databases">
        <authorList>
            <person name="Magalhaes I.L.F."/>
            <person name="Oliveira U."/>
            <person name="Santos F.R."/>
            <person name="Vidigal T.H.D.A."/>
            <person name="Brescovit A.D."/>
            <person name="Santos A.J."/>
        </authorList>
    </citation>
    <scope>NUCLEOTIDE SEQUENCE</scope>
    <source>
        <tissue evidence="1">Shoot tissue taken approximately 20 cm above the soil surface</tissue>
    </source>
</reference>
<accession>A0A0A9GVK5</accession>
<organism evidence="1">
    <name type="scientific">Arundo donax</name>
    <name type="common">Giant reed</name>
    <name type="synonym">Donax arundinaceus</name>
    <dbReference type="NCBI Taxonomy" id="35708"/>
    <lineage>
        <taxon>Eukaryota</taxon>
        <taxon>Viridiplantae</taxon>
        <taxon>Streptophyta</taxon>
        <taxon>Embryophyta</taxon>
        <taxon>Tracheophyta</taxon>
        <taxon>Spermatophyta</taxon>
        <taxon>Magnoliopsida</taxon>
        <taxon>Liliopsida</taxon>
        <taxon>Poales</taxon>
        <taxon>Poaceae</taxon>
        <taxon>PACMAD clade</taxon>
        <taxon>Arundinoideae</taxon>
        <taxon>Arundineae</taxon>
        <taxon>Arundo</taxon>
    </lineage>
</organism>
<reference evidence="1" key="2">
    <citation type="journal article" date="2015" name="Data Brief">
        <title>Shoot transcriptome of the giant reed, Arundo donax.</title>
        <authorList>
            <person name="Barrero R.A."/>
            <person name="Guerrero F.D."/>
            <person name="Moolhuijzen P."/>
            <person name="Goolsby J.A."/>
            <person name="Tidwell J."/>
            <person name="Bellgard S.E."/>
            <person name="Bellgard M.I."/>
        </authorList>
    </citation>
    <scope>NUCLEOTIDE SEQUENCE</scope>
    <source>
        <tissue evidence="1">Shoot tissue taken approximately 20 cm above the soil surface</tissue>
    </source>
</reference>
<name>A0A0A9GVK5_ARUDO</name>